<dbReference type="InterPro" id="IPR016898">
    <property type="entry name" value="Polyphosphate_phosphotransfera"/>
</dbReference>
<keyword evidence="3 4" id="KW-0418">Kinase</keyword>
<comment type="subunit">
    <text evidence="4">Homotetramer.</text>
</comment>
<organism evidence="6 7">
    <name type="scientific">Marinagarivorans cellulosilyticus</name>
    <dbReference type="NCBI Taxonomy" id="2721545"/>
    <lineage>
        <taxon>Bacteria</taxon>
        <taxon>Pseudomonadati</taxon>
        <taxon>Pseudomonadota</taxon>
        <taxon>Gammaproteobacteria</taxon>
        <taxon>Cellvibrionales</taxon>
        <taxon>Cellvibrionaceae</taxon>
        <taxon>Marinagarivorans</taxon>
    </lineage>
</organism>
<dbReference type="PANTHER" id="PTHR34383">
    <property type="entry name" value="POLYPHOSPHATE:AMP PHOSPHOTRANSFERASE-RELATED"/>
    <property type="match status" value="1"/>
</dbReference>
<dbReference type="InterPro" id="IPR027417">
    <property type="entry name" value="P-loop_NTPase"/>
</dbReference>
<keyword evidence="2 4" id="KW-0808">Transferase</keyword>
<evidence type="ECO:0000313" key="6">
    <source>
        <dbReference type="EMBL" id="BCD96460.1"/>
    </source>
</evidence>
<evidence type="ECO:0000256" key="1">
    <source>
        <dbReference type="ARBA" id="ARBA00009924"/>
    </source>
</evidence>
<dbReference type="InterPro" id="IPR022488">
    <property type="entry name" value="PPK2-related"/>
</dbReference>
<dbReference type="Gene3D" id="3.40.50.300">
    <property type="entry name" value="P-loop containing nucleotide triphosphate hydrolases"/>
    <property type="match status" value="1"/>
</dbReference>
<accession>A0AAN1WF54</accession>
<name>A0AAN1WF54_9GAMM</name>
<evidence type="ECO:0000259" key="5">
    <source>
        <dbReference type="Pfam" id="PF03976"/>
    </source>
</evidence>
<dbReference type="PANTHER" id="PTHR34383:SF1">
    <property type="entry name" value="ADP-POLYPHOSPHATE PHOSPHOTRANSFERASE"/>
    <property type="match status" value="1"/>
</dbReference>
<dbReference type="AlphaFoldDB" id="A0AAN1WF54"/>
<gene>
    <name evidence="6" type="ORF">MARGE09_P0660</name>
</gene>
<dbReference type="Pfam" id="PF03976">
    <property type="entry name" value="PPK2"/>
    <property type="match status" value="1"/>
</dbReference>
<keyword evidence="7" id="KW-1185">Reference proteome</keyword>
<reference evidence="6 7" key="1">
    <citation type="journal article" date="2022" name="IScience">
        <title>An ultrasensitive nanofiber-based assay for enzymatic hydrolysis and deep-sea microbial degradation of cellulose.</title>
        <authorList>
            <person name="Tsudome M."/>
            <person name="Tachioka M."/>
            <person name="Miyazaki M."/>
            <person name="Uchimura K."/>
            <person name="Tsuda M."/>
            <person name="Takaki Y."/>
            <person name="Deguchi S."/>
        </authorList>
    </citation>
    <scope>NUCLEOTIDE SEQUENCE [LARGE SCALE GENOMIC DNA]</scope>
    <source>
        <strain evidence="6 7">GE09</strain>
    </source>
</reference>
<dbReference type="SUPFAM" id="SSF52540">
    <property type="entry name" value="P-loop containing nucleoside triphosphate hydrolases"/>
    <property type="match status" value="1"/>
</dbReference>
<evidence type="ECO:0000256" key="3">
    <source>
        <dbReference type="ARBA" id="ARBA00022777"/>
    </source>
</evidence>
<evidence type="ECO:0000313" key="7">
    <source>
        <dbReference type="Proteomes" id="UP001320119"/>
    </source>
</evidence>
<feature type="domain" description="Polyphosphate kinase-2-related" evidence="5">
    <location>
        <begin position="12"/>
        <end position="227"/>
    </location>
</feature>
<dbReference type="NCBIfam" id="TIGR03707">
    <property type="entry name" value="PPK2_P_aer"/>
    <property type="match status" value="1"/>
</dbReference>
<dbReference type="RefSeq" id="WP_236985959.1">
    <property type="nucleotide sequence ID" value="NZ_AP023086.1"/>
</dbReference>
<dbReference type="EC" id="2.7.4.-" evidence="4"/>
<comment type="similarity">
    <text evidence="1 4">Belongs to the polyphosphate kinase 2 (PPK2) family. Class I subfamily.</text>
</comment>
<dbReference type="KEGG" id="marq:MARGE09_P0660"/>
<dbReference type="GO" id="GO:0008976">
    <property type="term" value="F:polyphosphate kinase activity"/>
    <property type="evidence" value="ECO:0007669"/>
    <property type="project" value="UniProtKB-UniRule"/>
</dbReference>
<evidence type="ECO:0000256" key="4">
    <source>
        <dbReference type="RuleBase" id="RU369062"/>
    </source>
</evidence>
<proteinExistence type="inferred from homology"/>
<dbReference type="Proteomes" id="UP001320119">
    <property type="component" value="Chromosome"/>
</dbReference>
<dbReference type="PIRSF" id="PIRSF028756">
    <property type="entry name" value="PPK2_prd"/>
    <property type="match status" value="1"/>
</dbReference>
<evidence type="ECO:0000256" key="2">
    <source>
        <dbReference type="ARBA" id="ARBA00022679"/>
    </source>
</evidence>
<comment type="function">
    <text evidence="4">Uses inorganic polyphosphate (polyP) as a donor to convert GDP to GTP or ADP to ATP.</text>
</comment>
<dbReference type="InterPro" id="IPR022486">
    <property type="entry name" value="PPK2_PA0141"/>
</dbReference>
<sequence>MALHILENDPSYVNLQTEMVWMQQSLHNQRKRLVIIFEGRDTAGKGGAIMRFVRFINPRHYNIVALSKPTDIEMGQWYFQRYIKNLPDPGRIAFFDRSWYNRAVVEPVMGFCSQEQYEIFLRQVVQLENMLLEDGVSIIKFWFSIDLAEQKRRLEERKINPLKQWKLSTVDAQAQARWGDFTHYKEAMFRTTSTPECPWVVVQGNDRDRGRLEAMRYVLNCMQYDRKGETGERLTHDTSTIQVIDHHKK</sequence>
<dbReference type="EMBL" id="AP023086">
    <property type="protein sequence ID" value="BCD96460.1"/>
    <property type="molecule type" value="Genomic_DNA"/>
</dbReference>
<protein>
    <recommendedName>
        <fullName evidence="4">ADP/GDP-polyphosphate phosphotransferase</fullName>
        <ecNumber evidence="4">2.7.4.-</ecNumber>
    </recommendedName>
    <alternativeName>
        <fullName evidence="4">Polyphosphate kinase PPK2</fullName>
    </alternativeName>
</protein>
<dbReference type="GO" id="GO:0006793">
    <property type="term" value="P:phosphorus metabolic process"/>
    <property type="evidence" value="ECO:0007669"/>
    <property type="project" value="InterPro"/>
</dbReference>